<gene>
    <name evidence="3" type="ORF">F5147DRAFT_343237</name>
</gene>
<evidence type="ECO:0000313" key="4">
    <source>
        <dbReference type="Proteomes" id="UP000823399"/>
    </source>
</evidence>
<dbReference type="RefSeq" id="XP_041289101.1">
    <property type="nucleotide sequence ID" value="XM_041429302.1"/>
</dbReference>
<dbReference type="AlphaFoldDB" id="A0A9P7EZ18"/>
<proteinExistence type="predicted"/>
<protein>
    <submittedName>
        <fullName evidence="3">Uncharacterized protein</fullName>
    </submittedName>
</protein>
<dbReference type="Proteomes" id="UP000823399">
    <property type="component" value="Unassembled WGS sequence"/>
</dbReference>
<comment type="caution">
    <text evidence="3">The sequence shown here is derived from an EMBL/GenBank/DDBJ whole genome shotgun (WGS) entry which is preliminary data.</text>
</comment>
<name>A0A9P7EZ18_9AGAM</name>
<sequence>MFLPTLVSLFFISSATVRASPCVAFDANWNLLAFNLNGKDWNAGTQDTWSSSQFLVIMRTRGLTFCLCRHCSHRHHNIQPTVSNFRHPYITLTFFLHRPFDAANTTCYLSQYANAIYAINADSKNPSSLYIYNAAAKSWSMQAVNAGSFDYTSFDAILDHDTNVFYALSQGNLFSLDMGSLNAANSTPLSWTNDEQVPYPSDYVPVMALAQNHIHFLDVPNVPAGSADIFVIHYSYFQPQSQAYPLPDGSAFPTTYGQVASFFQADNTVQQEFAFIPADSSATYVVNVETNTTQALAAPATKDSKATYFAGVTALVQLTSNGTVSYLPYLEGNTSTNIAATWATVSNLAAAAPPSSSSSSSSSGSSGNTSGSHSTTSPSTTASGAALGASVQYSVFITCVLCFAAFAV</sequence>
<dbReference type="EMBL" id="JABBWM010000059">
    <property type="protein sequence ID" value="KAG2098998.1"/>
    <property type="molecule type" value="Genomic_DNA"/>
</dbReference>
<keyword evidence="4" id="KW-1185">Reference proteome</keyword>
<keyword evidence="2" id="KW-0732">Signal</keyword>
<accession>A0A9P7EZ18</accession>
<evidence type="ECO:0000256" key="1">
    <source>
        <dbReference type="SAM" id="MobiDB-lite"/>
    </source>
</evidence>
<feature type="chain" id="PRO_5040440476" evidence="2">
    <location>
        <begin position="20"/>
        <end position="408"/>
    </location>
</feature>
<dbReference type="OrthoDB" id="3356102at2759"/>
<dbReference type="GeneID" id="64691561"/>
<reference evidence="3" key="1">
    <citation type="journal article" date="2020" name="New Phytol.">
        <title>Comparative genomics reveals dynamic genome evolution in host specialist ectomycorrhizal fungi.</title>
        <authorList>
            <person name="Lofgren L.A."/>
            <person name="Nguyen N.H."/>
            <person name="Vilgalys R."/>
            <person name="Ruytinx J."/>
            <person name="Liao H.L."/>
            <person name="Branco S."/>
            <person name="Kuo A."/>
            <person name="LaButti K."/>
            <person name="Lipzen A."/>
            <person name="Andreopoulos W."/>
            <person name="Pangilinan J."/>
            <person name="Riley R."/>
            <person name="Hundley H."/>
            <person name="Na H."/>
            <person name="Barry K."/>
            <person name="Grigoriev I.V."/>
            <person name="Stajich J.E."/>
            <person name="Kennedy P.G."/>
        </authorList>
    </citation>
    <scope>NUCLEOTIDE SEQUENCE</scope>
    <source>
        <strain evidence="3">FC423</strain>
    </source>
</reference>
<organism evidence="3 4">
    <name type="scientific">Suillus discolor</name>
    <dbReference type="NCBI Taxonomy" id="1912936"/>
    <lineage>
        <taxon>Eukaryota</taxon>
        <taxon>Fungi</taxon>
        <taxon>Dikarya</taxon>
        <taxon>Basidiomycota</taxon>
        <taxon>Agaricomycotina</taxon>
        <taxon>Agaricomycetes</taxon>
        <taxon>Agaricomycetidae</taxon>
        <taxon>Boletales</taxon>
        <taxon>Suillineae</taxon>
        <taxon>Suillaceae</taxon>
        <taxon>Suillus</taxon>
    </lineage>
</organism>
<feature type="region of interest" description="Disordered" evidence="1">
    <location>
        <begin position="355"/>
        <end position="381"/>
    </location>
</feature>
<evidence type="ECO:0000313" key="3">
    <source>
        <dbReference type="EMBL" id="KAG2098998.1"/>
    </source>
</evidence>
<feature type="signal peptide" evidence="2">
    <location>
        <begin position="1"/>
        <end position="19"/>
    </location>
</feature>
<evidence type="ECO:0000256" key="2">
    <source>
        <dbReference type="SAM" id="SignalP"/>
    </source>
</evidence>